<protein>
    <submittedName>
        <fullName evidence="3">MRP-like transporter</fullName>
    </submittedName>
</protein>
<feature type="region of interest" description="Disordered" evidence="2">
    <location>
        <begin position="92"/>
        <end position="117"/>
    </location>
</feature>
<evidence type="ECO:0000313" key="3">
    <source>
        <dbReference type="EMBL" id="VWO99257.1"/>
    </source>
</evidence>
<reference evidence="3" key="1">
    <citation type="submission" date="2019-10" db="EMBL/GenBank/DDBJ databases">
        <authorList>
            <person name="Nor Muhammad N."/>
        </authorList>
    </citation>
    <scope>NUCLEOTIDE SEQUENCE</scope>
</reference>
<accession>A0A5K1K190</accession>
<name>A0A5K1K190_9APHY</name>
<feature type="region of interest" description="Disordered" evidence="2">
    <location>
        <begin position="421"/>
        <end position="451"/>
    </location>
</feature>
<proteinExistence type="predicted"/>
<organism evidence="3">
    <name type="scientific">Ganoderma boninense</name>
    <dbReference type="NCBI Taxonomy" id="34458"/>
    <lineage>
        <taxon>Eukaryota</taxon>
        <taxon>Fungi</taxon>
        <taxon>Dikarya</taxon>
        <taxon>Basidiomycota</taxon>
        <taxon>Agaricomycotina</taxon>
        <taxon>Agaricomycetes</taxon>
        <taxon>Polyporales</taxon>
        <taxon>Polyporaceae</taxon>
        <taxon>Ganoderma</taxon>
    </lineage>
</organism>
<sequence>MSLPVFFAQTAMDFPVDDDVSTGSERYVTARESSEEEGTEESYATPRAHSIPPSHIHVPGSFQEGSGFHTPMSVQSTSEVCLTSPLSHEVNVPMADAHPGQSRQSTPRADLPARDDDDDMHDQATVHHLLVVNQRRDHEDDEMNGLEDSVEIHGRGGGSARAVRQRRDHEVTSGGLRNEVTYWKEVSKYRNGQNKELKRQYAEAAGRWQAIQQQNDITIGKLQEQTAQLMEFMNSSRTTMESELRDKIHTEENRIAAQYEAIQGAQAQIMQKKADQDKLAAELREREGLVVEREAAIDKNRAEVENQQASLSRLLQQARVESGRPRNVAPALPVQPSGPSTQTTLPRPYMPRRAHKSGASTRMFLTAMPDPAAVDSDDDALPAIRTGVRPSTVATGDGVEVHTLTVNQLMEAIRQTLRTEMAQTVKSKSSSRHRRHRSVTSAPESEPEVDRDTRIELLRRVRELYKKRCCIEADKDWHGHQEADRTAVETYNTSGEGAPNLTNIRFDMRPSGTTVSPWNYLIFEHLLDTFKADNATFIGDNNITDSYISDLIEDKFCRGRQTWRGGQPKLKSTGVLETPEECEARVLLTDERLKERARTDQRRRNKFERRHTTVKKVIALHVGDPESDVAIWRFLEKVLDLLGPDGMSSEDTCDDMPETVFRVKVLEWRRPMDDHMEIIDNQRVLDRDLFSRQGSRPGKRLRDGTVKSTRNPVRRLPQQLYNPDWLQAQNVQQIHTLAVSSEKFDWIRVVATLAHTMG</sequence>
<dbReference type="AlphaFoldDB" id="A0A5K1K190"/>
<dbReference type="EMBL" id="LR727509">
    <property type="protein sequence ID" value="VWO99257.1"/>
    <property type="molecule type" value="Genomic_DNA"/>
</dbReference>
<feature type="region of interest" description="Disordered" evidence="2">
    <location>
        <begin position="149"/>
        <end position="172"/>
    </location>
</feature>
<evidence type="ECO:0000256" key="1">
    <source>
        <dbReference type="SAM" id="Coils"/>
    </source>
</evidence>
<gene>
    <name evidence="3" type="primary">Q9UW87</name>
</gene>
<feature type="region of interest" description="Disordered" evidence="2">
    <location>
        <begin position="18"/>
        <end position="73"/>
    </location>
</feature>
<feature type="region of interest" description="Disordered" evidence="2">
    <location>
        <begin position="322"/>
        <end position="354"/>
    </location>
</feature>
<keyword evidence="1" id="KW-0175">Coiled coil</keyword>
<evidence type="ECO:0000256" key="2">
    <source>
        <dbReference type="SAM" id="MobiDB-lite"/>
    </source>
</evidence>
<feature type="coiled-coil region" evidence="1">
    <location>
        <begin position="262"/>
        <end position="321"/>
    </location>
</feature>
<feature type="compositionally biased region" description="Basic residues" evidence="2">
    <location>
        <begin position="429"/>
        <end position="438"/>
    </location>
</feature>